<protein>
    <submittedName>
        <fullName evidence="1">Uncharacterized protein</fullName>
    </submittedName>
</protein>
<dbReference type="AlphaFoldDB" id="A0A250XH58"/>
<name>A0A250XH58_9CHLO</name>
<evidence type="ECO:0000313" key="2">
    <source>
        <dbReference type="Proteomes" id="UP000232323"/>
    </source>
</evidence>
<keyword evidence="2" id="KW-1185">Reference proteome</keyword>
<gene>
    <name evidence="1" type="ORF">CEUSTIGMA_g9811.t1</name>
</gene>
<organism evidence="1 2">
    <name type="scientific">Chlamydomonas eustigma</name>
    <dbReference type="NCBI Taxonomy" id="1157962"/>
    <lineage>
        <taxon>Eukaryota</taxon>
        <taxon>Viridiplantae</taxon>
        <taxon>Chlorophyta</taxon>
        <taxon>core chlorophytes</taxon>
        <taxon>Chlorophyceae</taxon>
        <taxon>CS clade</taxon>
        <taxon>Chlamydomonadales</taxon>
        <taxon>Chlamydomonadaceae</taxon>
        <taxon>Chlamydomonas</taxon>
    </lineage>
</organism>
<sequence>MSSLIKSAQMKYDDELLEVKLKNSYDPKQDFHGGVITIVDDEIYCCEEADSQYHKGTLLRPPSSMFLEAEKQQASSCCFDEAEVAAAEGHHTASNRGLLLSEQEPAEVIEPAVQVLKLWEDEPYDVCNNHDDDTQPHMMDEAGCSHDDDCGLISDAGPEVENHDQAGYLGFLARHFTMPTSTLSLQLYLQKRYFLAFVAFLFARKVQRDHIVKHMTICRGVHEYFSTRSEGYGLLSSNSSRATTASSTTVLWLDNLQKQVKASCPKHDPMTPDGLQVYEHVEALSKRGLSILENEMQSHNRLSKKSAMTIQVAILANLVTGFSMPPGRLHVLKTLKHPSHVESGGCQDPDCLNPDNCKGNHIEEKVILNQHGEEQHTLIYRAIHHKNDRRHFQPLETNIPQGTLTKLLQAHISHGHKLLAAVGESSLFVSGSGAAFNDVTFVHFWRTHVLKFAPFPYFPPSAARRMFVSAYTAVNGPESGLWDGAAIAMGSSTKMWVNHYGRAVIRRRLAQFAVDRHASSFKDRILDPNDEEEYDV</sequence>
<accession>A0A250XH58</accession>
<dbReference type="Proteomes" id="UP000232323">
    <property type="component" value="Unassembled WGS sequence"/>
</dbReference>
<reference evidence="1 2" key="1">
    <citation type="submission" date="2017-08" db="EMBL/GenBank/DDBJ databases">
        <title>Acidophilic green algal genome provides insights into adaptation to an acidic environment.</title>
        <authorList>
            <person name="Hirooka S."/>
            <person name="Hirose Y."/>
            <person name="Kanesaki Y."/>
            <person name="Higuchi S."/>
            <person name="Fujiwara T."/>
            <person name="Onuma R."/>
            <person name="Era A."/>
            <person name="Ohbayashi R."/>
            <person name="Uzuka A."/>
            <person name="Nozaki H."/>
            <person name="Yoshikawa H."/>
            <person name="Miyagishima S.Y."/>
        </authorList>
    </citation>
    <scope>NUCLEOTIDE SEQUENCE [LARGE SCALE GENOMIC DNA]</scope>
    <source>
        <strain evidence="1 2">NIES-2499</strain>
    </source>
</reference>
<proteinExistence type="predicted"/>
<dbReference type="STRING" id="1157962.A0A250XH58"/>
<evidence type="ECO:0000313" key="1">
    <source>
        <dbReference type="EMBL" id="GAX82383.1"/>
    </source>
</evidence>
<dbReference type="EMBL" id="BEGY01000080">
    <property type="protein sequence ID" value="GAX82383.1"/>
    <property type="molecule type" value="Genomic_DNA"/>
</dbReference>
<comment type="caution">
    <text evidence="1">The sequence shown here is derived from an EMBL/GenBank/DDBJ whole genome shotgun (WGS) entry which is preliminary data.</text>
</comment>